<evidence type="ECO:0000256" key="2">
    <source>
        <dbReference type="ARBA" id="ARBA00022475"/>
    </source>
</evidence>
<keyword evidence="5 7" id="KW-1133">Transmembrane helix</keyword>
<feature type="transmembrane region" description="Helical" evidence="7">
    <location>
        <begin position="214"/>
        <end position="238"/>
    </location>
</feature>
<evidence type="ECO:0000259" key="8">
    <source>
        <dbReference type="Pfam" id="PF06808"/>
    </source>
</evidence>
<evidence type="ECO:0000256" key="5">
    <source>
        <dbReference type="ARBA" id="ARBA00022989"/>
    </source>
</evidence>
<dbReference type="eggNOG" id="COG4664">
    <property type="taxonomic scope" value="Bacteria"/>
</dbReference>
<feature type="transmembrane region" description="Helical" evidence="7">
    <location>
        <begin position="320"/>
        <end position="341"/>
    </location>
</feature>
<feature type="transmembrane region" description="Helical" evidence="7">
    <location>
        <begin position="90"/>
        <end position="112"/>
    </location>
</feature>
<keyword evidence="4 7" id="KW-0812">Transmembrane</keyword>
<dbReference type="Proteomes" id="UP000010366">
    <property type="component" value="Chromosome"/>
</dbReference>
<dbReference type="HOGENOM" id="CLU_019824_3_0_3"/>
<evidence type="ECO:0000256" key="7">
    <source>
        <dbReference type="SAM" id="Phobius"/>
    </source>
</evidence>
<evidence type="ECO:0000256" key="6">
    <source>
        <dbReference type="ARBA" id="ARBA00023136"/>
    </source>
</evidence>
<comment type="subcellular location">
    <subcellularLocation>
        <location evidence="1">Cell inner membrane</location>
        <topology evidence="1">Multi-pass membrane protein</topology>
    </subcellularLocation>
</comment>
<dbReference type="KEGG" id="cmp:Cha6605_0520"/>
<protein>
    <submittedName>
        <fullName evidence="9">TRAP transporter, DctM subunit</fullName>
    </submittedName>
</protein>
<feature type="transmembrane region" description="Helical" evidence="7">
    <location>
        <begin position="361"/>
        <end position="392"/>
    </location>
</feature>
<keyword evidence="10" id="KW-1185">Reference proteome</keyword>
<feature type="transmembrane region" description="Helical" evidence="7">
    <location>
        <begin position="450"/>
        <end position="476"/>
    </location>
</feature>
<dbReference type="PIRSF" id="PIRSF006066">
    <property type="entry name" value="HI0050"/>
    <property type="match status" value="1"/>
</dbReference>
<dbReference type="GO" id="GO:0005886">
    <property type="term" value="C:plasma membrane"/>
    <property type="evidence" value="ECO:0007669"/>
    <property type="project" value="UniProtKB-SubCell"/>
</dbReference>
<feature type="transmembrane region" description="Helical" evidence="7">
    <location>
        <begin position="136"/>
        <end position="166"/>
    </location>
</feature>
<keyword evidence="6 7" id="KW-0472">Membrane</keyword>
<feature type="transmembrane region" description="Helical" evidence="7">
    <location>
        <begin position="178"/>
        <end position="202"/>
    </location>
</feature>
<evidence type="ECO:0000313" key="10">
    <source>
        <dbReference type="Proteomes" id="UP000010366"/>
    </source>
</evidence>
<dbReference type="NCBIfam" id="TIGR00786">
    <property type="entry name" value="dctM"/>
    <property type="match status" value="1"/>
</dbReference>
<dbReference type="GO" id="GO:0022857">
    <property type="term" value="F:transmembrane transporter activity"/>
    <property type="evidence" value="ECO:0007669"/>
    <property type="project" value="TreeGrafter"/>
</dbReference>
<dbReference type="PANTHER" id="PTHR33362">
    <property type="entry name" value="SIALIC ACID TRAP TRANSPORTER PERMEASE PROTEIN SIAT-RELATED"/>
    <property type="match status" value="1"/>
</dbReference>
<dbReference type="Pfam" id="PF06808">
    <property type="entry name" value="DctM"/>
    <property type="match status" value="1"/>
</dbReference>
<dbReference type="AlphaFoldDB" id="K9U9Q3"/>
<gene>
    <name evidence="9" type="ORF">Cha6605_0520</name>
</gene>
<feature type="transmembrane region" description="Helical" evidence="7">
    <location>
        <begin position="404"/>
        <end position="430"/>
    </location>
</feature>
<dbReference type="STRING" id="1173020.Cha6605_0520"/>
<name>K9U9Q3_CHAP6</name>
<evidence type="ECO:0000256" key="4">
    <source>
        <dbReference type="ARBA" id="ARBA00022692"/>
    </source>
</evidence>
<keyword evidence="3" id="KW-0997">Cell inner membrane</keyword>
<sequence>MSRVRPNYDTINSTDGTGDRHSIGKNMGFELIEIDTEWLAIAMFAGFFAILMTGYPVSFSFAGTAIVFGIIGYLMDAFDPSRLLLLPNNWFGTMSNFTLLAIPFFVFLGSVLEKSGIAEELLETIGIVLGPLRGGLALAVVLVGTLLAATTGVVAATVIIMGTISLPVMLRYGYDKQLAAGVIVASGTLAQLIPPSLVLLVLSDQLGVSVGDLFLGALIPGLMLSASYAIYVLILAYFKPHLAPALPLSVRQIKGKALVKKCIKAVLPPSLLIFAILGSIFFGLATPTEAGAVGAVGACGLAALNRKLNWQLITTAAHATAVVSTVVVMILFCSSFFSLVFDALGGKELITELLVDLPGGKIAFLIVSNIVIFLLGVFLEFIEICFIAMPLLVPAAQKLGLDMVWFGVVMAINLQTAFISPPVGFSLFYLQSVAPPELKTIDIHKSAIPFVALQFTMLLIVMIFPQTVTWLVSLAAKPVL</sequence>
<evidence type="ECO:0000313" key="9">
    <source>
        <dbReference type="EMBL" id="AFY91807.1"/>
    </source>
</evidence>
<dbReference type="PATRIC" id="fig|1173020.3.peg.621"/>
<organism evidence="9 10">
    <name type="scientific">Chamaesiphon minutus (strain ATCC 27169 / PCC 6605)</name>
    <dbReference type="NCBI Taxonomy" id="1173020"/>
    <lineage>
        <taxon>Bacteria</taxon>
        <taxon>Bacillati</taxon>
        <taxon>Cyanobacteriota</taxon>
        <taxon>Cyanophyceae</taxon>
        <taxon>Gomontiellales</taxon>
        <taxon>Chamaesiphonaceae</taxon>
        <taxon>Chamaesiphon</taxon>
    </lineage>
</organism>
<dbReference type="InterPro" id="IPR004681">
    <property type="entry name" value="TRAP_DctM"/>
</dbReference>
<reference evidence="9 10" key="1">
    <citation type="submission" date="2012-05" db="EMBL/GenBank/DDBJ databases">
        <title>Finished chromosome of genome of Chamaesiphon sp. PCC 6605.</title>
        <authorList>
            <consortium name="US DOE Joint Genome Institute"/>
            <person name="Gugger M."/>
            <person name="Coursin T."/>
            <person name="Rippka R."/>
            <person name="Tandeau De Marsac N."/>
            <person name="Huntemann M."/>
            <person name="Wei C.-L."/>
            <person name="Han J."/>
            <person name="Detter J.C."/>
            <person name="Han C."/>
            <person name="Tapia R."/>
            <person name="Chen A."/>
            <person name="Kyrpides N."/>
            <person name="Mavromatis K."/>
            <person name="Markowitz V."/>
            <person name="Szeto E."/>
            <person name="Ivanova N."/>
            <person name="Pagani I."/>
            <person name="Pati A."/>
            <person name="Goodwin L."/>
            <person name="Nordberg H.P."/>
            <person name="Cantor M.N."/>
            <person name="Hua S.X."/>
            <person name="Woyke T."/>
            <person name="Kerfeld C.A."/>
        </authorList>
    </citation>
    <scope>NUCLEOTIDE SEQUENCE [LARGE SCALE GENOMIC DNA]</scope>
    <source>
        <strain evidence="10">ATCC 27169 / PCC 6605</strain>
    </source>
</reference>
<dbReference type="InterPro" id="IPR010656">
    <property type="entry name" value="DctM"/>
</dbReference>
<proteinExistence type="predicted"/>
<keyword evidence="2" id="KW-1003">Cell membrane</keyword>
<feature type="domain" description="TRAP C4-dicarboxylate transport system permease DctM subunit" evidence="8">
    <location>
        <begin position="44"/>
        <end position="466"/>
    </location>
</feature>
<accession>K9U9Q3</accession>
<evidence type="ECO:0000256" key="3">
    <source>
        <dbReference type="ARBA" id="ARBA00022519"/>
    </source>
</evidence>
<feature type="transmembrane region" description="Helical" evidence="7">
    <location>
        <begin position="61"/>
        <end position="78"/>
    </location>
</feature>
<feature type="transmembrane region" description="Helical" evidence="7">
    <location>
        <begin position="265"/>
        <end position="284"/>
    </location>
</feature>
<dbReference type="PANTHER" id="PTHR33362:SF7">
    <property type="entry name" value="SLL1103 PROTEIN"/>
    <property type="match status" value="1"/>
</dbReference>
<evidence type="ECO:0000256" key="1">
    <source>
        <dbReference type="ARBA" id="ARBA00004429"/>
    </source>
</evidence>
<dbReference type="EMBL" id="CP003600">
    <property type="protein sequence ID" value="AFY91807.1"/>
    <property type="molecule type" value="Genomic_DNA"/>
</dbReference>